<keyword evidence="4" id="KW-1185">Reference proteome</keyword>
<dbReference type="AlphaFoldDB" id="E7RXM0"/>
<protein>
    <submittedName>
        <fullName evidence="3">Methyltransferase domain protein</fullName>
    </submittedName>
</protein>
<name>E7RXM0_9BURK</name>
<dbReference type="PANTHER" id="PTHR43861">
    <property type="entry name" value="TRANS-ACONITATE 2-METHYLTRANSFERASE-RELATED"/>
    <property type="match status" value="1"/>
</dbReference>
<dbReference type="InterPro" id="IPR029063">
    <property type="entry name" value="SAM-dependent_MTases_sf"/>
</dbReference>
<dbReference type="InterPro" id="IPR013217">
    <property type="entry name" value="Methyltransf_12"/>
</dbReference>
<proteinExistence type="predicted"/>
<dbReference type="Gene3D" id="3.40.50.150">
    <property type="entry name" value="Vaccinia Virus protein VP39"/>
    <property type="match status" value="1"/>
</dbReference>
<keyword evidence="3" id="KW-0489">Methyltransferase</keyword>
<evidence type="ECO:0000256" key="1">
    <source>
        <dbReference type="SAM" id="Coils"/>
    </source>
</evidence>
<comment type="caution">
    <text evidence="3">The sequence shown here is derived from an EMBL/GenBank/DDBJ whole genome shotgun (WGS) entry which is preliminary data.</text>
</comment>
<keyword evidence="3" id="KW-0808">Transferase</keyword>
<dbReference type="Pfam" id="PF08242">
    <property type="entry name" value="Methyltransf_12"/>
    <property type="match status" value="1"/>
</dbReference>
<accession>E7RXM0</accession>
<dbReference type="SUPFAM" id="SSF53335">
    <property type="entry name" value="S-adenosyl-L-methionine-dependent methyltransferases"/>
    <property type="match status" value="1"/>
</dbReference>
<dbReference type="GO" id="GO:0032259">
    <property type="term" value="P:methylation"/>
    <property type="evidence" value="ECO:0007669"/>
    <property type="project" value="UniProtKB-KW"/>
</dbReference>
<evidence type="ECO:0000313" key="3">
    <source>
        <dbReference type="EMBL" id="EFV94694.1"/>
    </source>
</evidence>
<dbReference type="STRING" id="887898.HMPREF0551_1441"/>
<dbReference type="CDD" id="cd02440">
    <property type="entry name" value="AdoMet_MTases"/>
    <property type="match status" value="1"/>
</dbReference>
<sequence length="700" mass="76682">MSYQKDADYNLYFRPGAEAFGYSEGAEAEQRLLDIVEGLDDRSTFAPGYLENIVDWSTRYHFSRARHCLVRPLDIGPQDRVLELGCGTGAITRYLGETGAQVTAVEGSLARARVAAARCADLPNVTVIADDLQAVDVEGQYDWVTLIGVLEYAAAYSGAPDPYQSYLAAAVRHLKPGGRLVVAIENQLGLKYFNGCGEDHLGKPFSGIQDLYQKTGGPRTFGRQALSQVLARAGLEQQQWLYPYPDYKVPSIVLTDAALKHPDFNAFDLLLRNDSEDYNDNRHRVFDEALVNRVLEENGLLGDFSNSFLVVAQHPLPVEKAAGKGKGRNARAASGKPAAAAPWQPAALAWTFAAVHRHRGMATETRFIPQAQGGIRVTKRRILPDEPVSLPLADGHTITLETADSDYFPGRQLAWRALVAHVREGNVPAMVEALRPWCETLLSSAEVGTSPLLAAASEQGADAAGTTGESTEAVPDAGAAGYAPGAAGIGERGRPLRQLVLPGNLMDMVPFNILINEGTGRQQIIDQEWVVSCPVPAGWVLTRGVMHSLQVGLVPRDTLGSIPRVVIALADRCGYYATPEDVQQWLALEETFLMAVSVRAVSHGLYTGTRRPVPMVLDSLAAQGTELHEQRQRAQAAEENAQVLRQQLAECSQELTDGLKRIDASRQKIEELEAQVQTLLHSRSWRWSEWLRNLRRRCRI</sequence>
<keyword evidence="1" id="KW-0175">Coiled coil</keyword>
<feature type="coiled-coil region" evidence="1">
    <location>
        <begin position="620"/>
        <end position="682"/>
    </location>
</feature>
<reference evidence="3 4" key="1">
    <citation type="submission" date="2010-12" db="EMBL/GenBank/DDBJ databases">
        <authorList>
            <person name="Muzny D."/>
            <person name="Qin X."/>
            <person name="Deng J."/>
            <person name="Jiang H."/>
            <person name="Liu Y."/>
            <person name="Qu J."/>
            <person name="Song X.-Z."/>
            <person name="Zhang L."/>
            <person name="Thornton R."/>
            <person name="Coyle M."/>
            <person name="Francisco L."/>
            <person name="Jackson L."/>
            <person name="Javaid M."/>
            <person name="Korchina V."/>
            <person name="Kovar C."/>
            <person name="Mata R."/>
            <person name="Mathew T."/>
            <person name="Ngo R."/>
            <person name="Nguyen L."/>
            <person name="Nguyen N."/>
            <person name="Okwuonu G."/>
            <person name="Ongeri F."/>
            <person name="Pham C."/>
            <person name="Simmons D."/>
            <person name="Wilczek-Boney K."/>
            <person name="Hale W."/>
            <person name="Jakkamsetti A."/>
            <person name="Pham P."/>
            <person name="Ruth R."/>
            <person name="San Lucas F."/>
            <person name="Warren J."/>
            <person name="Zhang J."/>
            <person name="Zhao Z."/>
            <person name="Zhou C."/>
            <person name="Zhu D."/>
            <person name="Lee S."/>
            <person name="Bess C."/>
            <person name="Blankenburg K."/>
            <person name="Forbes L."/>
            <person name="Fu Q."/>
            <person name="Gubbala S."/>
            <person name="Hirani K."/>
            <person name="Jayaseelan J.C."/>
            <person name="Lara F."/>
            <person name="Munidasa M."/>
            <person name="Palculict T."/>
            <person name="Patil S."/>
            <person name="Pu L.-L."/>
            <person name="Saada N."/>
            <person name="Tang L."/>
            <person name="Weissenberger G."/>
            <person name="Zhu Y."/>
            <person name="Hemphill L."/>
            <person name="Shang Y."/>
            <person name="Youmans B."/>
            <person name="Ayvaz T."/>
            <person name="Ross M."/>
            <person name="Santibanez J."/>
            <person name="Aqrawi P."/>
            <person name="Gross S."/>
            <person name="Joshi V."/>
            <person name="Fowler G."/>
            <person name="Nazareth L."/>
            <person name="Reid J."/>
            <person name="Worley K."/>
            <person name="Petrosino J."/>
            <person name="Highlander S."/>
            <person name="Gibbs R."/>
        </authorList>
    </citation>
    <scope>NUCLEOTIDE SEQUENCE [LARGE SCALE GENOMIC DNA]</scope>
    <source>
        <strain evidence="3 4">ATCC 51599</strain>
    </source>
</reference>
<evidence type="ECO:0000259" key="2">
    <source>
        <dbReference type="Pfam" id="PF08242"/>
    </source>
</evidence>
<organism evidence="3 4">
    <name type="scientific">Lautropia mirabilis ATCC 51599</name>
    <dbReference type="NCBI Taxonomy" id="887898"/>
    <lineage>
        <taxon>Bacteria</taxon>
        <taxon>Pseudomonadati</taxon>
        <taxon>Pseudomonadota</taxon>
        <taxon>Betaproteobacteria</taxon>
        <taxon>Burkholderiales</taxon>
        <taxon>Burkholderiaceae</taxon>
        <taxon>Lautropia</taxon>
    </lineage>
</organism>
<dbReference type="RefSeq" id="WP_005673717.1">
    <property type="nucleotide sequence ID" value="NZ_CP146288.1"/>
</dbReference>
<gene>
    <name evidence="3" type="ORF">HMPREF0551_1441</name>
</gene>
<dbReference type="eggNOG" id="COG2227">
    <property type="taxonomic scope" value="Bacteria"/>
</dbReference>
<dbReference type="Proteomes" id="UP000011021">
    <property type="component" value="Unassembled WGS sequence"/>
</dbReference>
<evidence type="ECO:0000313" key="4">
    <source>
        <dbReference type="Proteomes" id="UP000011021"/>
    </source>
</evidence>
<dbReference type="HOGENOM" id="CLU_019444_0_0_4"/>
<feature type="domain" description="Methyltransferase type 12" evidence="2">
    <location>
        <begin position="82"/>
        <end position="180"/>
    </location>
</feature>
<dbReference type="GO" id="GO:0008168">
    <property type="term" value="F:methyltransferase activity"/>
    <property type="evidence" value="ECO:0007669"/>
    <property type="project" value="UniProtKB-KW"/>
</dbReference>
<dbReference type="EMBL" id="AEQP01000010">
    <property type="protein sequence ID" value="EFV94694.1"/>
    <property type="molecule type" value="Genomic_DNA"/>
</dbReference>